<sequence>MNFRYMEHRVHHVCILTSITVSTSVDNCIPPNEDGMCKMPRDDAERRCRCHSTQIRGMRVLAPCMFRVQHL</sequence>
<keyword evidence="2" id="KW-1185">Reference proteome</keyword>
<evidence type="ECO:0000313" key="1">
    <source>
        <dbReference type="EMBL" id="GIY20604.1"/>
    </source>
</evidence>
<organism evidence="1 2">
    <name type="scientific">Caerostris darwini</name>
    <dbReference type="NCBI Taxonomy" id="1538125"/>
    <lineage>
        <taxon>Eukaryota</taxon>
        <taxon>Metazoa</taxon>
        <taxon>Ecdysozoa</taxon>
        <taxon>Arthropoda</taxon>
        <taxon>Chelicerata</taxon>
        <taxon>Arachnida</taxon>
        <taxon>Araneae</taxon>
        <taxon>Araneomorphae</taxon>
        <taxon>Entelegynae</taxon>
        <taxon>Araneoidea</taxon>
        <taxon>Araneidae</taxon>
        <taxon>Caerostris</taxon>
    </lineage>
</organism>
<proteinExistence type="predicted"/>
<dbReference type="Proteomes" id="UP001054837">
    <property type="component" value="Unassembled WGS sequence"/>
</dbReference>
<dbReference type="EMBL" id="BPLQ01006193">
    <property type="protein sequence ID" value="GIY20604.1"/>
    <property type="molecule type" value="Genomic_DNA"/>
</dbReference>
<accession>A0AAV4RJA4</accession>
<name>A0AAV4RJA4_9ARAC</name>
<evidence type="ECO:0000313" key="2">
    <source>
        <dbReference type="Proteomes" id="UP001054837"/>
    </source>
</evidence>
<comment type="caution">
    <text evidence="1">The sequence shown here is derived from an EMBL/GenBank/DDBJ whole genome shotgun (WGS) entry which is preliminary data.</text>
</comment>
<gene>
    <name evidence="1" type="ORF">CDAR_554931</name>
</gene>
<protein>
    <submittedName>
        <fullName evidence="1">Uncharacterized protein</fullName>
    </submittedName>
</protein>
<reference evidence="1 2" key="1">
    <citation type="submission" date="2021-06" db="EMBL/GenBank/DDBJ databases">
        <title>Caerostris darwini draft genome.</title>
        <authorList>
            <person name="Kono N."/>
            <person name="Arakawa K."/>
        </authorList>
    </citation>
    <scope>NUCLEOTIDE SEQUENCE [LARGE SCALE GENOMIC DNA]</scope>
</reference>
<dbReference type="AlphaFoldDB" id="A0AAV4RJA4"/>